<evidence type="ECO:0008006" key="7">
    <source>
        <dbReference type="Google" id="ProtNLM"/>
    </source>
</evidence>
<dbReference type="InterPro" id="IPR005234">
    <property type="entry name" value="ScpB_csome_segregation"/>
</dbReference>
<name>A0A1F6D7C2_9BACT</name>
<dbReference type="Pfam" id="PF04079">
    <property type="entry name" value="SMC_ScpB"/>
    <property type="match status" value="1"/>
</dbReference>
<dbReference type="PANTHER" id="PTHR34298">
    <property type="entry name" value="SEGREGATION AND CONDENSATION PROTEIN B"/>
    <property type="match status" value="1"/>
</dbReference>
<accession>A0A1F6D7C2</accession>
<keyword evidence="2" id="KW-0132">Cell division</keyword>
<protein>
    <recommendedName>
        <fullName evidence="7">SMC-Scp complex subunit ScpB</fullName>
    </recommendedName>
</protein>
<sequence>MEHNPDLPTRAQAFLFAEGGEITRKKLASLLGCSEKELAGALDELTKRLEGNGMALIQTDTTASLATSKEASEIVQEALKRELDRDIGEAGLEVLAIVLYLGPSTRARIDYIRGVNSVSTLRNLLARGLLERAENPEDAREYLYRPTVDLLAHLGVTSVTNLPEYATIVPELAAFEQKSAPFETHDGTTST</sequence>
<keyword evidence="3" id="KW-0159">Chromosome partition</keyword>
<dbReference type="PANTHER" id="PTHR34298:SF2">
    <property type="entry name" value="SEGREGATION AND CONDENSATION PROTEIN B"/>
    <property type="match status" value="1"/>
</dbReference>
<keyword evidence="1" id="KW-0963">Cytoplasm</keyword>
<gene>
    <name evidence="5" type="ORF">A2853_02390</name>
</gene>
<evidence type="ECO:0000256" key="1">
    <source>
        <dbReference type="ARBA" id="ARBA00022490"/>
    </source>
</evidence>
<dbReference type="Gene3D" id="1.10.10.10">
    <property type="entry name" value="Winged helix-like DNA-binding domain superfamily/Winged helix DNA-binding domain"/>
    <property type="match status" value="2"/>
</dbReference>
<dbReference type="AlphaFoldDB" id="A0A1F6D7C2"/>
<reference evidence="5 6" key="1">
    <citation type="journal article" date="2016" name="Nat. Commun.">
        <title>Thousands of microbial genomes shed light on interconnected biogeochemical processes in an aquifer system.</title>
        <authorList>
            <person name="Anantharaman K."/>
            <person name="Brown C.T."/>
            <person name="Hug L.A."/>
            <person name="Sharon I."/>
            <person name="Castelle C.J."/>
            <person name="Probst A.J."/>
            <person name="Thomas B.C."/>
            <person name="Singh A."/>
            <person name="Wilkins M.J."/>
            <person name="Karaoz U."/>
            <person name="Brodie E.L."/>
            <person name="Williams K.H."/>
            <person name="Hubbard S.S."/>
            <person name="Banfield J.F."/>
        </authorList>
    </citation>
    <scope>NUCLEOTIDE SEQUENCE [LARGE SCALE GENOMIC DNA]</scope>
</reference>
<proteinExistence type="predicted"/>
<dbReference type="InterPro" id="IPR036390">
    <property type="entry name" value="WH_DNA-bd_sf"/>
</dbReference>
<dbReference type="GO" id="GO:0051304">
    <property type="term" value="P:chromosome separation"/>
    <property type="evidence" value="ECO:0007669"/>
    <property type="project" value="InterPro"/>
</dbReference>
<keyword evidence="4" id="KW-0131">Cell cycle</keyword>
<dbReference type="GO" id="GO:0051301">
    <property type="term" value="P:cell division"/>
    <property type="evidence" value="ECO:0007669"/>
    <property type="project" value="UniProtKB-KW"/>
</dbReference>
<evidence type="ECO:0000313" key="5">
    <source>
        <dbReference type="EMBL" id="OGG57344.1"/>
    </source>
</evidence>
<evidence type="ECO:0000256" key="3">
    <source>
        <dbReference type="ARBA" id="ARBA00022829"/>
    </source>
</evidence>
<organism evidence="5 6">
    <name type="scientific">Candidatus Kaiserbacteria bacterium RIFCSPHIGHO2_01_FULL_55_17</name>
    <dbReference type="NCBI Taxonomy" id="1798484"/>
    <lineage>
        <taxon>Bacteria</taxon>
        <taxon>Candidatus Kaiseribacteriota</taxon>
    </lineage>
</organism>
<dbReference type="EMBL" id="MFKX01000029">
    <property type="protein sequence ID" value="OGG57344.1"/>
    <property type="molecule type" value="Genomic_DNA"/>
</dbReference>
<evidence type="ECO:0000256" key="4">
    <source>
        <dbReference type="ARBA" id="ARBA00023306"/>
    </source>
</evidence>
<evidence type="ECO:0000256" key="2">
    <source>
        <dbReference type="ARBA" id="ARBA00022618"/>
    </source>
</evidence>
<dbReference type="SUPFAM" id="SSF46785">
    <property type="entry name" value="Winged helix' DNA-binding domain"/>
    <property type="match status" value="2"/>
</dbReference>
<dbReference type="InterPro" id="IPR036388">
    <property type="entry name" value="WH-like_DNA-bd_sf"/>
</dbReference>
<evidence type="ECO:0000313" key="6">
    <source>
        <dbReference type="Proteomes" id="UP000177958"/>
    </source>
</evidence>
<comment type="caution">
    <text evidence="5">The sequence shown here is derived from an EMBL/GenBank/DDBJ whole genome shotgun (WGS) entry which is preliminary data.</text>
</comment>
<dbReference type="Proteomes" id="UP000177958">
    <property type="component" value="Unassembled WGS sequence"/>
</dbReference>